<reference evidence="2" key="1">
    <citation type="submission" date="2020-01" db="EMBL/GenBank/DDBJ databases">
        <authorList>
            <person name="Mishra B."/>
        </authorList>
    </citation>
    <scope>NUCLEOTIDE SEQUENCE [LARGE SCALE GENOMIC DNA]</scope>
</reference>
<feature type="compositionally biased region" description="Basic residues" evidence="1">
    <location>
        <begin position="1"/>
        <end position="10"/>
    </location>
</feature>
<organism evidence="2 3">
    <name type="scientific">Microthlaspi erraticum</name>
    <dbReference type="NCBI Taxonomy" id="1685480"/>
    <lineage>
        <taxon>Eukaryota</taxon>
        <taxon>Viridiplantae</taxon>
        <taxon>Streptophyta</taxon>
        <taxon>Embryophyta</taxon>
        <taxon>Tracheophyta</taxon>
        <taxon>Spermatophyta</taxon>
        <taxon>Magnoliopsida</taxon>
        <taxon>eudicotyledons</taxon>
        <taxon>Gunneridae</taxon>
        <taxon>Pentapetalae</taxon>
        <taxon>rosids</taxon>
        <taxon>malvids</taxon>
        <taxon>Brassicales</taxon>
        <taxon>Brassicaceae</taxon>
        <taxon>Coluteocarpeae</taxon>
        <taxon>Microthlaspi</taxon>
    </lineage>
</organism>
<proteinExistence type="predicted"/>
<name>A0A6D2J386_9BRAS</name>
<sequence>MARWSRRGMPRRGEGDSVSPRVGKVDRRDGLFSSRRRAFLTVAGSLSSSGSFRFRRGLLSGVFSSKFDISCLLIILELLSSLKVKSVPSPTVGANC</sequence>
<gene>
    <name evidence="2" type="ORF">MERR_LOCUS22592</name>
</gene>
<evidence type="ECO:0000313" key="3">
    <source>
        <dbReference type="Proteomes" id="UP000467841"/>
    </source>
</evidence>
<dbReference type="EMBL" id="CACVBM020001156">
    <property type="protein sequence ID" value="CAA7035357.1"/>
    <property type="molecule type" value="Genomic_DNA"/>
</dbReference>
<accession>A0A6D2J386</accession>
<keyword evidence="3" id="KW-1185">Reference proteome</keyword>
<evidence type="ECO:0000256" key="1">
    <source>
        <dbReference type="SAM" id="MobiDB-lite"/>
    </source>
</evidence>
<dbReference type="AlphaFoldDB" id="A0A6D2J386"/>
<protein>
    <submittedName>
        <fullName evidence="2">Uncharacterized protein</fullName>
    </submittedName>
</protein>
<evidence type="ECO:0000313" key="2">
    <source>
        <dbReference type="EMBL" id="CAA7035357.1"/>
    </source>
</evidence>
<dbReference type="Proteomes" id="UP000467841">
    <property type="component" value="Unassembled WGS sequence"/>
</dbReference>
<feature type="region of interest" description="Disordered" evidence="1">
    <location>
        <begin position="1"/>
        <end position="24"/>
    </location>
</feature>
<comment type="caution">
    <text evidence="2">The sequence shown here is derived from an EMBL/GenBank/DDBJ whole genome shotgun (WGS) entry which is preliminary data.</text>
</comment>